<dbReference type="EMBL" id="UOFU01000137">
    <property type="protein sequence ID" value="VAW98049.1"/>
    <property type="molecule type" value="Genomic_DNA"/>
</dbReference>
<accession>A0A3B1AI96</accession>
<protein>
    <submittedName>
        <fullName evidence="3">Cytochrome c-type biogenesis protein ResA</fullName>
    </submittedName>
</protein>
<dbReference type="CDD" id="cd02966">
    <property type="entry name" value="TlpA_like_family"/>
    <property type="match status" value="1"/>
</dbReference>
<dbReference type="Pfam" id="PF00578">
    <property type="entry name" value="AhpC-TSA"/>
    <property type="match status" value="1"/>
</dbReference>
<keyword evidence="1" id="KW-0472">Membrane</keyword>
<keyword evidence="1" id="KW-1133">Transmembrane helix</keyword>
<reference evidence="3" key="1">
    <citation type="submission" date="2018-06" db="EMBL/GenBank/DDBJ databases">
        <authorList>
            <person name="Zhirakovskaya E."/>
        </authorList>
    </citation>
    <scope>NUCLEOTIDE SEQUENCE</scope>
</reference>
<dbReference type="InterPro" id="IPR000866">
    <property type="entry name" value="AhpC/TSA"/>
</dbReference>
<dbReference type="PROSITE" id="PS51352">
    <property type="entry name" value="THIOREDOXIN_2"/>
    <property type="match status" value="1"/>
</dbReference>
<feature type="domain" description="Thioredoxin" evidence="2">
    <location>
        <begin position="55"/>
        <end position="195"/>
    </location>
</feature>
<dbReference type="InterPro" id="IPR017937">
    <property type="entry name" value="Thioredoxin_CS"/>
</dbReference>
<dbReference type="PROSITE" id="PS00194">
    <property type="entry name" value="THIOREDOXIN_1"/>
    <property type="match status" value="1"/>
</dbReference>
<dbReference type="InterPro" id="IPR036249">
    <property type="entry name" value="Thioredoxin-like_sf"/>
</dbReference>
<feature type="transmembrane region" description="Helical" evidence="1">
    <location>
        <begin position="21"/>
        <end position="39"/>
    </location>
</feature>
<sequence>MSPRPSANDRHAPEMKKPVRLAAYTLTFAVGLWGGNLLLQKLTGTATIAQKSTEAMLNQPAPDFSLPDIDGNLRYSKEWAGRIQVINFWATWCPPCRSETPMFVDMQEKYGAAGLQFVGIAIDDTDKVQDFMDTYGINYPMLIGDDNAIDVAKQYGNRFGALPYTVIIDRTGQIQHVQRGELRQDVAEKIFRKLL</sequence>
<dbReference type="PANTHER" id="PTHR42852:SF13">
    <property type="entry name" value="PROTEIN DIPZ"/>
    <property type="match status" value="1"/>
</dbReference>
<dbReference type="GO" id="GO:0016491">
    <property type="term" value="F:oxidoreductase activity"/>
    <property type="evidence" value="ECO:0007669"/>
    <property type="project" value="InterPro"/>
</dbReference>
<proteinExistence type="predicted"/>
<dbReference type="Gene3D" id="3.40.30.10">
    <property type="entry name" value="Glutaredoxin"/>
    <property type="match status" value="1"/>
</dbReference>
<evidence type="ECO:0000256" key="1">
    <source>
        <dbReference type="SAM" id="Phobius"/>
    </source>
</evidence>
<keyword evidence="1" id="KW-0812">Transmembrane</keyword>
<dbReference type="InterPro" id="IPR013766">
    <property type="entry name" value="Thioredoxin_domain"/>
</dbReference>
<dbReference type="SUPFAM" id="SSF52833">
    <property type="entry name" value="Thioredoxin-like"/>
    <property type="match status" value="1"/>
</dbReference>
<dbReference type="PANTHER" id="PTHR42852">
    <property type="entry name" value="THIOL:DISULFIDE INTERCHANGE PROTEIN DSBE"/>
    <property type="match status" value="1"/>
</dbReference>
<organism evidence="3">
    <name type="scientific">hydrothermal vent metagenome</name>
    <dbReference type="NCBI Taxonomy" id="652676"/>
    <lineage>
        <taxon>unclassified sequences</taxon>
        <taxon>metagenomes</taxon>
        <taxon>ecological metagenomes</taxon>
    </lineage>
</organism>
<dbReference type="InterPro" id="IPR050553">
    <property type="entry name" value="Thioredoxin_ResA/DsbE_sf"/>
</dbReference>
<dbReference type="GO" id="GO:0016209">
    <property type="term" value="F:antioxidant activity"/>
    <property type="evidence" value="ECO:0007669"/>
    <property type="project" value="InterPro"/>
</dbReference>
<evidence type="ECO:0000313" key="3">
    <source>
        <dbReference type="EMBL" id="VAW98049.1"/>
    </source>
</evidence>
<dbReference type="AlphaFoldDB" id="A0A3B1AI96"/>
<name>A0A3B1AI96_9ZZZZ</name>
<evidence type="ECO:0000259" key="2">
    <source>
        <dbReference type="PROSITE" id="PS51352"/>
    </source>
</evidence>
<gene>
    <name evidence="3" type="ORF">MNBD_GAMMA20-56</name>
</gene>